<accession>A0ABR8P6Q6</accession>
<keyword evidence="4 7" id="KW-0573">Peptidoglycan synthesis</keyword>
<name>A0ABR8P6Q6_9LACO</name>
<dbReference type="InterPro" id="IPR033134">
    <property type="entry name" value="Asp/Glu_racemase_AS_2"/>
</dbReference>
<evidence type="ECO:0000256" key="1">
    <source>
        <dbReference type="ARBA" id="ARBA00001602"/>
    </source>
</evidence>
<dbReference type="Gene3D" id="3.40.50.1860">
    <property type="match status" value="2"/>
</dbReference>
<protein>
    <recommendedName>
        <fullName evidence="2 7">Glutamate racemase</fullName>
        <ecNumber evidence="2 7">5.1.1.3</ecNumber>
    </recommendedName>
</protein>
<dbReference type="InterPro" id="IPR004391">
    <property type="entry name" value="Glu_race"/>
</dbReference>
<dbReference type="EC" id="5.1.1.3" evidence="2 7"/>
<feature type="binding site" evidence="7">
    <location>
        <begin position="10"/>
        <end position="11"/>
    </location>
    <ligand>
        <name>substrate</name>
    </ligand>
</feature>
<keyword evidence="6 7" id="KW-0961">Cell wall biogenesis/degradation</keyword>
<feature type="binding site" evidence="7">
    <location>
        <begin position="42"/>
        <end position="43"/>
    </location>
    <ligand>
        <name>substrate</name>
    </ligand>
</feature>
<dbReference type="InterPro" id="IPR015942">
    <property type="entry name" value="Asp/Glu/hydantoin_racemase"/>
</dbReference>
<dbReference type="NCBIfam" id="TIGR00067">
    <property type="entry name" value="glut_race"/>
    <property type="match status" value="1"/>
</dbReference>
<dbReference type="HAMAP" id="MF_00258">
    <property type="entry name" value="Glu_racemase"/>
    <property type="match status" value="1"/>
</dbReference>
<dbReference type="Pfam" id="PF01177">
    <property type="entry name" value="Asp_Glu_race"/>
    <property type="match status" value="1"/>
</dbReference>
<reference evidence="8 9" key="1">
    <citation type="submission" date="2018-07" db="EMBL/GenBank/DDBJ databases">
        <title>Phylogenomic Insights into understanding Host Adaptation of Lactobacillus reuteri by a novel species, Lactobacillus spp. M31.</title>
        <authorList>
            <person name="Sharma S."/>
            <person name="Patil P."/>
            <person name="Korpole S."/>
            <person name="Patil P.B."/>
        </authorList>
    </citation>
    <scope>NUCLEOTIDE SEQUENCE [LARGE SCALE GENOMIC DNA]</scope>
    <source>
        <strain evidence="8 9">M31</strain>
    </source>
</reference>
<evidence type="ECO:0000256" key="6">
    <source>
        <dbReference type="ARBA" id="ARBA00023316"/>
    </source>
</evidence>
<dbReference type="Proteomes" id="UP000704341">
    <property type="component" value="Unassembled WGS sequence"/>
</dbReference>
<feature type="active site" description="Proton donor/acceptor" evidence="7">
    <location>
        <position position="183"/>
    </location>
</feature>
<evidence type="ECO:0000313" key="8">
    <source>
        <dbReference type="EMBL" id="MBD5806426.1"/>
    </source>
</evidence>
<dbReference type="InterPro" id="IPR018187">
    <property type="entry name" value="Asp/Glu_racemase_AS_1"/>
</dbReference>
<organism evidence="8 9">
    <name type="scientific">Limosilactobacillus walteri</name>
    <dbReference type="NCBI Taxonomy" id="2268022"/>
    <lineage>
        <taxon>Bacteria</taxon>
        <taxon>Bacillati</taxon>
        <taxon>Bacillota</taxon>
        <taxon>Bacilli</taxon>
        <taxon>Lactobacillales</taxon>
        <taxon>Lactobacillaceae</taxon>
        <taxon>Limosilactobacillus</taxon>
    </lineage>
</organism>
<dbReference type="PANTHER" id="PTHR21198:SF2">
    <property type="entry name" value="GLUTAMATE RACEMASE"/>
    <property type="match status" value="1"/>
</dbReference>
<dbReference type="RefSeq" id="WP_191667932.1">
    <property type="nucleotide sequence ID" value="NZ_QORN01000017.1"/>
</dbReference>
<evidence type="ECO:0000256" key="5">
    <source>
        <dbReference type="ARBA" id="ARBA00023235"/>
    </source>
</evidence>
<dbReference type="GO" id="GO:0008881">
    <property type="term" value="F:glutamate racemase activity"/>
    <property type="evidence" value="ECO:0007669"/>
    <property type="project" value="UniProtKB-EC"/>
</dbReference>
<comment type="caution">
    <text evidence="8">The sequence shown here is derived from an EMBL/GenBank/DDBJ whole genome shotgun (WGS) entry which is preliminary data.</text>
</comment>
<keyword evidence="3 7" id="KW-0133">Cell shape</keyword>
<dbReference type="EMBL" id="QORN01000017">
    <property type="protein sequence ID" value="MBD5806426.1"/>
    <property type="molecule type" value="Genomic_DNA"/>
</dbReference>
<keyword evidence="5 7" id="KW-0413">Isomerase</keyword>
<comment type="pathway">
    <text evidence="7">Cell wall biogenesis; peptidoglycan biosynthesis.</text>
</comment>
<proteinExistence type="inferred from homology"/>
<feature type="binding site" evidence="7">
    <location>
        <begin position="184"/>
        <end position="185"/>
    </location>
    <ligand>
        <name>substrate</name>
    </ligand>
</feature>
<feature type="active site" description="Proton donor/acceptor" evidence="7">
    <location>
        <position position="73"/>
    </location>
</feature>
<dbReference type="PROSITE" id="PS00923">
    <property type="entry name" value="ASP_GLU_RACEMASE_1"/>
    <property type="match status" value="1"/>
</dbReference>
<dbReference type="InterPro" id="IPR001920">
    <property type="entry name" value="Asp/Glu_race"/>
</dbReference>
<dbReference type="SUPFAM" id="SSF53681">
    <property type="entry name" value="Aspartate/glutamate racemase"/>
    <property type="match status" value="2"/>
</dbReference>
<comment type="catalytic activity">
    <reaction evidence="1 7">
        <text>L-glutamate = D-glutamate</text>
        <dbReference type="Rhea" id="RHEA:12813"/>
        <dbReference type="ChEBI" id="CHEBI:29985"/>
        <dbReference type="ChEBI" id="CHEBI:29986"/>
        <dbReference type="EC" id="5.1.1.3"/>
    </reaction>
</comment>
<dbReference type="PROSITE" id="PS00924">
    <property type="entry name" value="ASP_GLU_RACEMASE_2"/>
    <property type="match status" value="1"/>
</dbReference>
<gene>
    <name evidence="7 8" type="primary">murI</name>
    <name evidence="8" type="ORF">DTK66_04740</name>
</gene>
<evidence type="ECO:0000256" key="3">
    <source>
        <dbReference type="ARBA" id="ARBA00022960"/>
    </source>
</evidence>
<dbReference type="PANTHER" id="PTHR21198">
    <property type="entry name" value="GLUTAMATE RACEMASE"/>
    <property type="match status" value="1"/>
</dbReference>
<evidence type="ECO:0000313" key="9">
    <source>
        <dbReference type="Proteomes" id="UP000704341"/>
    </source>
</evidence>
<feature type="binding site" evidence="7">
    <location>
        <begin position="74"/>
        <end position="75"/>
    </location>
    <ligand>
        <name>substrate</name>
    </ligand>
</feature>
<evidence type="ECO:0000256" key="4">
    <source>
        <dbReference type="ARBA" id="ARBA00022984"/>
    </source>
</evidence>
<keyword evidence="9" id="KW-1185">Reference proteome</keyword>
<comment type="similarity">
    <text evidence="7">Belongs to the aspartate/glutamate racemases family.</text>
</comment>
<comment type="function">
    <text evidence="7">Provides the (R)-glutamate required for cell wall biosynthesis.</text>
</comment>
<evidence type="ECO:0000256" key="2">
    <source>
        <dbReference type="ARBA" id="ARBA00013090"/>
    </source>
</evidence>
<sequence>MDKRPIGIMDSGLGGLSVARVLRDQLPHESIVFVGDQGHFPYGVKTRKEIQQLALRIGTFLLTHDIKLMIIACNTATAAALQLLQEKLPIPVIGVIEPGAIAATRHNYQTIGVIGTESTIKNNAYKKVLDQIDPTLKVISHATQPLVSIVEHGQTGTVLAQETVNKELHIFDSQSIQALILGCTHFPFLAKEIANKLGENVQLIDPAYETVRQAKEFLTKQGLLSDVGTPTVELYSTGKIADLIVGAKKWLPNGYTKCEHIQLSEEA</sequence>
<evidence type="ECO:0000256" key="7">
    <source>
        <dbReference type="HAMAP-Rule" id="MF_00258"/>
    </source>
</evidence>